<comment type="caution">
    <text evidence="1">The sequence shown here is derived from an EMBL/GenBank/DDBJ whole genome shotgun (WGS) entry which is preliminary data.</text>
</comment>
<dbReference type="EMBL" id="MFCR01000010">
    <property type="protein sequence ID" value="OGE18767.1"/>
    <property type="molecule type" value="Genomic_DNA"/>
</dbReference>
<name>A0A1F5IR03_9BACT</name>
<dbReference type="Proteomes" id="UP000176336">
    <property type="component" value="Unassembled WGS sequence"/>
</dbReference>
<gene>
    <name evidence="1" type="ORF">A2871_02005</name>
</gene>
<accession>A0A1F5IR03</accession>
<dbReference type="AlphaFoldDB" id="A0A1F5IR03"/>
<proteinExistence type="predicted"/>
<organism evidence="1 2">
    <name type="scientific">Candidatus Daviesbacteria bacterium RIFCSPHIGHO2_01_FULL_41_23</name>
    <dbReference type="NCBI Taxonomy" id="1797764"/>
    <lineage>
        <taxon>Bacteria</taxon>
        <taxon>Candidatus Daviesiibacteriota</taxon>
    </lineage>
</organism>
<evidence type="ECO:0000313" key="2">
    <source>
        <dbReference type="Proteomes" id="UP000176336"/>
    </source>
</evidence>
<evidence type="ECO:0000313" key="1">
    <source>
        <dbReference type="EMBL" id="OGE18767.1"/>
    </source>
</evidence>
<protein>
    <submittedName>
        <fullName evidence="1">Uncharacterized protein</fullName>
    </submittedName>
</protein>
<reference evidence="1 2" key="1">
    <citation type="journal article" date="2016" name="Nat. Commun.">
        <title>Thousands of microbial genomes shed light on interconnected biogeochemical processes in an aquifer system.</title>
        <authorList>
            <person name="Anantharaman K."/>
            <person name="Brown C.T."/>
            <person name="Hug L.A."/>
            <person name="Sharon I."/>
            <person name="Castelle C.J."/>
            <person name="Probst A.J."/>
            <person name="Thomas B.C."/>
            <person name="Singh A."/>
            <person name="Wilkins M.J."/>
            <person name="Karaoz U."/>
            <person name="Brodie E.L."/>
            <person name="Williams K.H."/>
            <person name="Hubbard S.S."/>
            <person name="Banfield J.F."/>
        </authorList>
    </citation>
    <scope>NUCLEOTIDE SEQUENCE [LARGE SCALE GENOMIC DNA]</scope>
</reference>
<sequence length="66" mass="7833">MREQITELQHKKLGVEEDAAMHKEWKDVRRKYGWFSFLWRGLAAFQEVAVGLGSIMPRGKERLLHH</sequence>